<accession>A0ACB5TR14</accession>
<gene>
    <name evidence="1" type="ORF">Cboi01_000262300</name>
</gene>
<dbReference type="Proteomes" id="UP001165101">
    <property type="component" value="Unassembled WGS sequence"/>
</dbReference>
<dbReference type="EMBL" id="BSXV01001228">
    <property type="protein sequence ID" value="GME92181.1"/>
    <property type="molecule type" value="Genomic_DNA"/>
</dbReference>
<comment type="caution">
    <text evidence="1">The sequence shown here is derived from an EMBL/GenBank/DDBJ whole genome shotgun (WGS) entry which is preliminary data.</text>
</comment>
<name>A0ACB5TR14_CANBO</name>
<reference evidence="1" key="1">
    <citation type="submission" date="2023-04" db="EMBL/GenBank/DDBJ databases">
        <title>Candida boidinii NBRC 1967.</title>
        <authorList>
            <person name="Ichikawa N."/>
            <person name="Sato H."/>
            <person name="Tonouchi N."/>
        </authorList>
    </citation>
    <scope>NUCLEOTIDE SEQUENCE</scope>
    <source>
        <strain evidence="1">NBRC 1967</strain>
    </source>
</reference>
<proteinExistence type="predicted"/>
<keyword evidence="2" id="KW-1185">Reference proteome</keyword>
<protein>
    <submittedName>
        <fullName evidence="1">Unnamed protein product</fullName>
    </submittedName>
</protein>
<evidence type="ECO:0000313" key="2">
    <source>
        <dbReference type="Proteomes" id="UP001165101"/>
    </source>
</evidence>
<evidence type="ECO:0000313" key="1">
    <source>
        <dbReference type="EMBL" id="GME92181.1"/>
    </source>
</evidence>
<organism evidence="1 2">
    <name type="scientific">Candida boidinii</name>
    <name type="common">Yeast</name>
    <dbReference type="NCBI Taxonomy" id="5477"/>
    <lineage>
        <taxon>Eukaryota</taxon>
        <taxon>Fungi</taxon>
        <taxon>Dikarya</taxon>
        <taxon>Ascomycota</taxon>
        <taxon>Saccharomycotina</taxon>
        <taxon>Pichiomycetes</taxon>
        <taxon>Pichiales</taxon>
        <taxon>Pichiaceae</taxon>
        <taxon>Ogataea</taxon>
        <taxon>Ogataea/Candida clade</taxon>
    </lineage>
</organism>
<sequence length="214" mass="23100">MITNSSSTLYSNPSDAEGSLATLIDPRVPISGLLDSINSSGSSSSSSSSSDDSSENSSSDSETTDSKVLGVSEDLGSMDGVVQTRNRNEVTPKTQSSKVVGVIVGCVVGVVAYIGLIILFHRLRKRQLKLAETPQNSIRDYTNNQYPYDSDVRSFESEFTTSTNGEKENEETNNKVSKFASLKKIITGQSESQQPKRFVPEISAPINCKNSLGW</sequence>